<evidence type="ECO:0000313" key="2">
    <source>
        <dbReference type="EMBL" id="KAH0543107.1"/>
    </source>
</evidence>
<proteinExistence type="predicted"/>
<accession>A0A9P8HZZ0</accession>
<feature type="region of interest" description="Disordered" evidence="1">
    <location>
        <begin position="519"/>
        <end position="660"/>
    </location>
</feature>
<evidence type="ECO:0000256" key="1">
    <source>
        <dbReference type="SAM" id="MobiDB-lite"/>
    </source>
</evidence>
<protein>
    <recommendedName>
        <fullName evidence="4">WD40 repeat-like protein</fullName>
    </recommendedName>
</protein>
<organism evidence="2 3">
    <name type="scientific">Glutinoglossum americanum</name>
    <dbReference type="NCBI Taxonomy" id="1670608"/>
    <lineage>
        <taxon>Eukaryota</taxon>
        <taxon>Fungi</taxon>
        <taxon>Dikarya</taxon>
        <taxon>Ascomycota</taxon>
        <taxon>Pezizomycotina</taxon>
        <taxon>Geoglossomycetes</taxon>
        <taxon>Geoglossales</taxon>
        <taxon>Geoglossaceae</taxon>
        <taxon>Glutinoglossum</taxon>
    </lineage>
</organism>
<dbReference type="SUPFAM" id="SSF50978">
    <property type="entry name" value="WD40 repeat-like"/>
    <property type="match status" value="1"/>
</dbReference>
<sequence>MRPSISSAAVTVASFHPGRPNVFLLAFADGALAAYDATRLFRDGGKGERRAGTAAGSVDGEIAHVSSIHTIGTAATSDPGDGVNARIGEETQSSRAGDVSVGLTAAEFIPGFRARVVSVGTDGKCILVDFEGEGKKAGVVLKTWHVRAPATSLSLLQVNDAHLAGRTGGGIDGAMQKRREILVATGKSGDKGPGNPYLIAIGRVDGKVVVFNSSGGLLGEKTVDPDGRHVIGVEWAIEAADEGNRSKDKGVVVPAKYRTKKQPPSIPTRRPESRVPLGRKKRKSMSSILAAGRDVEEEIFPDVDDAREPEKVQPYNIAETTSVEDGPPVVKRESVWQDVIEPSVPDYMNLFSPIKRKVRRRISQASTLPLVKERKSTAARIEEFVAKEECDAGSAISTPLLSTEDRAPKETSCLSVSQRPTPKTRHMPTRQGILHTIHQSSKPPSLTVGEEDRKLLAEIRHARENGADGRGNSFTLFAPYMKKRVAKQPANSPTLQASTEISLVSEGSLDPVGDIWLANTSSRKKKGPRDGRKPPQISSESSSSTVTRNRKTVSFQHSTDIECSSQASPAKLSPHRKLPVHGGVPEPVKHQPVPSSHPGEFHPTTTNNPREGTHDAPLAEMSRNSYSPTKRLRSCTPKRRPSRASTPVRFPKNHPQPQCCPSHSHLHDEVAKLHEEMRLFQVKMIREFQGQKQWFEEIVVGERKASEAVREENERLRRELFEVVRAEVGLGKNVARVSD</sequence>
<dbReference type="OrthoDB" id="5362656at2759"/>
<dbReference type="Proteomes" id="UP000698800">
    <property type="component" value="Unassembled WGS sequence"/>
</dbReference>
<feature type="region of interest" description="Disordered" evidence="1">
    <location>
        <begin position="406"/>
        <end position="428"/>
    </location>
</feature>
<feature type="compositionally biased region" description="Polar residues" evidence="1">
    <location>
        <begin position="552"/>
        <end position="568"/>
    </location>
</feature>
<feature type="compositionally biased region" description="Low complexity" evidence="1">
    <location>
        <begin position="534"/>
        <end position="544"/>
    </location>
</feature>
<dbReference type="EMBL" id="JAGHQL010000039">
    <property type="protein sequence ID" value="KAH0543107.1"/>
    <property type="molecule type" value="Genomic_DNA"/>
</dbReference>
<feature type="compositionally biased region" description="Polar residues" evidence="1">
    <location>
        <begin position="412"/>
        <end position="421"/>
    </location>
</feature>
<reference evidence="2" key="1">
    <citation type="submission" date="2021-03" db="EMBL/GenBank/DDBJ databases">
        <title>Comparative genomics and phylogenomic investigation of the class Geoglossomycetes provide insights into ecological specialization and systematics.</title>
        <authorList>
            <person name="Melie T."/>
            <person name="Pirro S."/>
            <person name="Miller A.N."/>
            <person name="Quandt A."/>
        </authorList>
    </citation>
    <scope>NUCLEOTIDE SEQUENCE</scope>
    <source>
        <strain evidence="2">GBOQ0MN5Z8</strain>
    </source>
</reference>
<feature type="region of interest" description="Disordered" evidence="1">
    <location>
        <begin position="244"/>
        <end position="283"/>
    </location>
</feature>
<gene>
    <name evidence="2" type="ORF">FGG08_002533</name>
</gene>
<evidence type="ECO:0000313" key="3">
    <source>
        <dbReference type="Proteomes" id="UP000698800"/>
    </source>
</evidence>
<dbReference type="InterPro" id="IPR036322">
    <property type="entry name" value="WD40_repeat_dom_sf"/>
</dbReference>
<evidence type="ECO:0008006" key="4">
    <source>
        <dbReference type="Google" id="ProtNLM"/>
    </source>
</evidence>
<keyword evidence="3" id="KW-1185">Reference proteome</keyword>
<name>A0A9P8HZZ0_9PEZI</name>
<comment type="caution">
    <text evidence="2">The sequence shown here is derived from an EMBL/GenBank/DDBJ whole genome shotgun (WGS) entry which is preliminary data.</text>
</comment>
<dbReference type="AlphaFoldDB" id="A0A9P8HZZ0"/>
<feature type="compositionally biased region" description="Basic residues" evidence="1">
    <location>
        <begin position="630"/>
        <end position="642"/>
    </location>
</feature>